<keyword evidence="1" id="KW-0175">Coiled coil</keyword>
<reference evidence="3" key="1">
    <citation type="submission" date="2017-04" db="EMBL/GenBank/DDBJ databases">
        <authorList>
            <person name="Varghese N."/>
            <person name="Submissions S."/>
        </authorList>
    </citation>
    <scope>NUCLEOTIDE SEQUENCE [LARGE SCALE GENOMIC DNA]</scope>
    <source>
        <strain evidence="3">DSM 4125</strain>
    </source>
</reference>
<organism evidence="2 3">
    <name type="scientific">Marivirga sericea</name>
    <dbReference type="NCBI Taxonomy" id="1028"/>
    <lineage>
        <taxon>Bacteria</taxon>
        <taxon>Pseudomonadati</taxon>
        <taxon>Bacteroidota</taxon>
        <taxon>Cytophagia</taxon>
        <taxon>Cytophagales</taxon>
        <taxon>Marivirgaceae</taxon>
        <taxon>Marivirga</taxon>
    </lineage>
</organism>
<accession>A0A1X7JNW9</accession>
<protein>
    <submittedName>
        <fullName evidence="2">Uncharacterized protein</fullName>
    </submittedName>
</protein>
<sequence length="92" mass="11001">MNTRRGKAEEFFSKAGKKIDDLFSEISKSDISEKLELKERLRELKRNKESLEKDFNDFTEDNKEVFRDIADSFEESFEDIKDIFRKKKNQNG</sequence>
<proteinExistence type="predicted"/>
<evidence type="ECO:0000313" key="2">
    <source>
        <dbReference type="EMBL" id="SMG29607.1"/>
    </source>
</evidence>
<dbReference type="Proteomes" id="UP000193804">
    <property type="component" value="Unassembled WGS sequence"/>
</dbReference>
<dbReference type="EMBL" id="FXAW01000003">
    <property type="protein sequence ID" value="SMG29607.1"/>
    <property type="molecule type" value="Genomic_DNA"/>
</dbReference>
<keyword evidence="3" id="KW-1185">Reference proteome</keyword>
<evidence type="ECO:0000313" key="3">
    <source>
        <dbReference type="Proteomes" id="UP000193804"/>
    </source>
</evidence>
<dbReference type="STRING" id="1028.SAMN05661096_01877"/>
<dbReference type="RefSeq" id="WP_085516787.1">
    <property type="nucleotide sequence ID" value="NZ_FXAW01000003.1"/>
</dbReference>
<name>A0A1X7JNW9_9BACT</name>
<evidence type="ECO:0000256" key="1">
    <source>
        <dbReference type="SAM" id="Coils"/>
    </source>
</evidence>
<dbReference type="AlphaFoldDB" id="A0A1X7JNW9"/>
<gene>
    <name evidence="2" type="ORF">SAMN05661096_01877</name>
</gene>
<feature type="coiled-coil region" evidence="1">
    <location>
        <begin position="34"/>
        <end position="61"/>
    </location>
</feature>